<evidence type="ECO:0000256" key="7">
    <source>
        <dbReference type="ARBA" id="ARBA00023033"/>
    </source>
</evidence>
<dbReference type="STRING" id="1003232.J9DRU5"/>
<dbReference type="InParanoid" id="J9DRU5"/>
<dbReference type="EC" id="1.14.99.29" evidence="10"/>
<keyword evidence="10" id="KW-0539">Nucleus</keyword>
<feature type="binding site" evidence="10">
    <location>
        <position position="54"/>
    </location>
    <ligand>
        <name>Fe cation</name>
        <dbReference type="ChEBI" id="CHEBI:24875"/>
        <label>1</label>
    </ligand>
</feature>
<reference evidence="13" key="2">
    <citation type="submission" date="2015-07" db="EMBL/GenBank/DDBJ databases">
        <title>Contrasting host-pathogen interactions and genome evolution in two generalist and specialist microsporidian pathogens of mosquitoes.</title>
        <authorList>
            <consortium name="The Broad Institute Genomics Platform"/>
            <consortium name="The Broad Institute Genome Sequencing Center for Infectious Disease"/>
            <person name="Cuomo C.A."/>
            <person name="Sanscrainte N.D."/>
            <person name="Goldberg J.M."/>
            <person name="Heiman D."/>
            <person name="Young S."/>
            <person name="Zeng Q."/>
            <person name="Becnel J.J."/>
            <person name="Birren B.W."/>
        </authorList>
    </citation>
    <scope>NUCLEOTIDE SEQUENCE [LARGE SCALE GENOMIC DNA]</scope>
    <source>
        <strain evidence="13">USNM 41457</strain>
    </source>
</reference>
<evidence type="ECO:0000256" key="4">
    <source>
        <dbReference type="ARBA" id="ARBA00022737"/>
    </source>
</evidence>
<feature type="binding site" evidence="10">
    <location>
        <position position="237"/>
    </location>
    <ligand>
        <name>Fe cation</name>
        <dbReference type="ChEBI" id="CHEBI:24875"/>
        <label>2</label>
    </ligand>
</feature>
<evidence type="ECO:0000256" key="3">
    <source>
        <dbReference type="ARBA" id="ARBA00022723"/>
    </source>
</evidence>
<dbReference type="VEuPathDB" id="MicrosporidiaDB:EDEG_00648"/>
<keyword evidence="13" id="KW-1185">Reference proteome</keyword>
<proteinExistence type="inferred from homology"/>
<feature type="repeat" description="HEAT" evidence="11">
    <location>
        <begin position="250"/>
        <end position="290"/>
    </location>
</feature>
<dbReference type="EMBL" id="AFBI03000007">
    <property type="protein sequence ID" value="EJW05290.1"/>
    <property type="molecule type" value="Genomic_DNA"/>
</dbReference>
<protein>
    <recommendedName>
        <fullName evidence="10">Deoxyhypusine hydroxylase</fullName>
        <shortName evidence="10">DOHH</shortName>
        <ecNumber evidence="10">1.14.99.29</ecNumber>
    </recommendedName>
    <alternativeName>
        <fullName evidence="10">Deoxyhypusine dioxygenase</fullName>
    </alternativeName>
    <alternativeName>
        <fullName evidence="10">Deoxyhypusine monooxygenase</fullName>
    </alternativeName>
</protein>
<comment type="subcellular location">
    <subcellularLocation>
        <location evidence="10">Cytoplasm</location>
    </subcellularLocation>
    <subcellularLocation>
        <location evidence="10">Nucleus</location>
    </subcellularLocation>
</comment>
<comment type="caution">
    <text evidence="12">The sequence shown here is derived from an EMBL/GenBank/DDBJ whole genome shotgun (WGS) entry which is preliminary data.</text>
</comment>
<dbReference type="InterPro" id="IPR016024">
    <property type="entry name" value="ARM-type_fold"/>
</dbReference>
<evidence type="ECO:0000256" key="11">
    <source>
        <dbReference type="PROSITE-ProRule" id="PRU00103"/>
    </source>
</evidence>
<keyword evidence="6 10" id="KW-0408">Iron</keyword>
<feature type="repeat" description="HEAT" evidence="11">
    <location>
        <begin position="68"/>
        <end position="108"/>
    </location>
</feature>
<dbReference type="UniPathway" id="UPA00354"/>
<feature type="binding site" evidence="10">
    <location>
        <position position="236"/>
    </location>
    <ligand>
        <name>Fe cation</name>
        <dbReference type="ChEBI" id="CHEBI:24875"/>
        <label>2</label>
    </ligand>
</feature>
<dbReference type="GO" id="GO:0005634">
    <property type="term" value="C:nucleus"/>
    <property type="evidence" value="ECO:0007669"/>
    <property type="project" value="UniProtKB-SubCell"/>
</dbReference>
<dbReference type="InterPro" id="IPR004155">
    <property type="entry name" value="PBS_lyase_HEAT"/>
</dbReference>
<dbReference type="Pfam" id="PF13646">
    <property type="entry name" value="HEAT_2"/>
    <property type="match status" value="1"/>
</dbReference>
<keyword evidence="4" id="KW-0677">Repeat</keyword>
<evidence type="ECO:0000256" key="8">
    <source>
        <dbReference type="ARBA" id="ARBA00023256"/>
    </source>
</evidence>
<name>J9DRU5_EDHAE</name>
<dbReference type="GO" id="GO:0046872">
    <property type="term" value="F:metal ion binding"/>
    <property type="evidence" value="ECO:0007669"/>
    <property type="project" value="UniProtKB-KW"/>
</dbReference>
<comment type="catalytic activity">
    <reaction evidence="1 10">
        <text>[eIF5A protein]-deoxyhypusine + AH2 + O2 = [eIF5A protein]-hypusine + A + H2O</text>
        <dbReference type="Rhea" id="RHEA:14101"/>
        <dbReference type="Rhea" id="RHEA-COMP:10144"/>
        <dbReference type="Rhea" id="RHEA-COMP:12592"/>
        <dbReference type="ChEBI" id="CHEBI:13193"/>
        <dbReference type="ChEBI" id="CHEBI:15377"/>
        <dbReference type="ChEBI" id="CHEBI:15379"/>
        <dbReference type="ChEBI" id="CHEBI:17499"/>
        <dbReference type="ChEBI" id="CHEBI:82657"/>
        <dbReference type="ChEBI" id="CHEBI:91175"/>
        <dbReference type="EC" id="1.14.99.29"/>
    </reaction>
</comment>
<dbReference type="GO" id="GO:0019135">
    <property type="term" value="F:deoxyhypusine monooxygenase activity"/>
    <property type="evidence" value="ECO:0007669"/>
    <property type="project" value="UniProtKB-UniRule"/>
</dbReference>
<accession>J9DRU5</accession>
<dbReference type="AlphaFoldDB" id="J9DRU5"/>
<evidence type="ECO:0000256" key="5">
    <source>
        <dbReference type="ARBA" id="ARBA00023002"/>
    </source>
</evidence>
<evidence type="ECO:0000256" key="9">
    <source>
        <dbReference type="ARBA" id="ARBA00045876"/>
    </source>
</evidence>
<keyword evidence="5 10" id="KW-0560">Oxidoreductase</keyword>
<gene>
    <name evidence="10" type="primary">LIA1</name>
    <name evidence="12" type="ORF">EDEG_00648</name>
</gene>
<evidence type="ECO:0000313" key="13">
    <source>
        <dbReference type="Proteomes" id="UP000003163"/>
    </source>
</evidence>
<dbReference type="SMART" id="SM00567">
    <property type="entry name" value="EZ_HEAT"/>
    <property type="match status" value="5"/>
</dbReference>
<feature type="binding site" evidence="10">
    <location>
        <position position="88"/>
    </location>
    <ligand>
        <name>Fe cation</name>
        <dbReference type="ChEBI" id="CHEBI:24875"/>
        <label>1</label>
    </ligand>
</feature>
<dbReference type="OMA" id="LQEPCSI"/>
<comment type="pathway">
    <text evidence="2 10">Protein modification; eIF5A hypusination.</text>
</comment>
<keyword evidence="10" id="KW-0963">Cytoplasm</keyword>
<dbReference type="InterPro" id="IPR011989">
    <property type="entry name" value="ARM-like"/>
</dbReference>
<dbReference type="PROSITE" id="PS50077">
    <property type="entry name" value="HEAT_REPEAT"/>
    <property type="match status" value="2"/>
</dbReference>
<dbReference type="FunCoup" id="J9DRU5">
    <property type="interactions" value="124"/>
</dbReference>
<keyword evidence="7 10" id="KW-0503">Monooxygenase</keyword>
<sequence>MTTDIQIAQGILLNTALPIKHRMRAMFYLRNVPSFESIKAISTIFKDKSVLLKHEGAYVLGQMLVKESLKILLDVLKDEEQDEIARHEAGEALGNFVELFSEENISSSQNENKKSAKDENRITYNEILETLKKYSEHKIAPIRETCYIALKKHEEYQKIKSEDNSFKPILSPFLSHDPAYPYIKKDFDSVSKIYLDAEECLYKRYKAMFYLRNLNTKESIEKIGEAINDKSALFKHEIAFVFGQMRNKLSIPYLKCLLEDENEHGMVRHEAAEALGAIGSEESLDIVLKFINDSVDVVRESVEVAIDIHDYETGLDEEYAIL</sequence>
<comment type="function">
    <text evidence="10">Catalyzes the hydroxylation of the N(6)-(4-aminobutyl)-L-lysine intermediate to form hypusine, an essential post-translational modification only found in mature eIF-5A factor.</text>
</comment>
<organism evidence="12 13">
    <name type="scientific">Edhazardia aedis (strain USNM 41457)</name>
    <name type="common">Microsporidian parasite</name>
    <dbReference type="NCBI Taxonomy" id="1003232"/>
    <lineage>
        <taxon>Eukaryota</taxon>
        <taxon>Fungi</taxon>
        <taxon>Fungi incertae sedis</taxon>
        <taxon>Microsporidia</taxon>
        <taxon>Edhazardia</taxon>
    </lineage>
</organism>
<evidence type="ECO:0000256" key="6">
    <source>
        <dbReference type="ARBA" id="ARBA00023004"/>
    </source>
</evidence>
<evidence type="ECO:0000256" key="2">
    <source>
        <dbReference type="ARBA" id="ARBA00005041"/>
    </source>
</evidence>
<reference evidence="12 13" key="1">
    <citation type="submission" date="2011-08" db="EMBL/GenBank/DDBJ databases">
        <authorList>
            <person name="Liu Z.J."/>
            <person name="Shi F.L."/>
            <person name="Lu J.Q."/>
            <person name="Li M."/>
            <person name="Wang Z.L."/>
        </authorList>
    </citation>
    <scope>NUCLEOTIDE SEQUENCE [LARGE SCALE GENOMIC DNA]</scope>
    <source>
        <strain evidence="12 13">USNM 41457</strain>
    </source>
</reference>
<evidence type="ECO:0000256" key="1">
    <source>
        <dbReference type="ARBA" id="ARBA00000068"/>
    </source>
</evidence>
<dbReference type="PANTHER" id="PTHR12697">
    <property type="entry name" value="PBS LYASE HEAT-LIKE PROTEIN"/>
    <property type="match status" value="1"/>
</dbReference>
<keyword evidence="8 10" id="KW-0386">Hypusine biosynthesis</keyword>
<dbReference type="OrthoDB" id="421002at2759"/>
<feature type="binding site" evidence="10">
    <location>
        <position position="87"/>
    </location>
    <ligand>
        <name>Fe cation</name>
        <dbReference type="ChEBI" id="CHEBI:24875"/>
        <label>1</label>
    </ligand>
</feature>
<feature type="binding site" evidence="10">
    <location>
        <position position="270"/>
    </location>
    <ligand>
        <name>Fe cation</name>
        <dbReference type="ChEBI" id="CHEBI:24875"/>
        <label>2</label>
    </ligand>
</feature>
<feature type="binding site" evidence="10">
    <location>
        <position position="55"/>
    </location>
    <ligand>
        <name>Fe cation</name>
        <dbReference type="ChEBI" id="CHEBI:24875"/>
        <label>1</label>
    </ligand>
</feature>
<comment type="cofactor">
    <cofactor evidence="10">
        <name>Fe(2+)</name>
        <dbReference type="ChEBI" id="CHEBI:29033"/>
    </cofactor>
    <text evidence="10">Binds 2 Fe(2+) ions per subunit.</text>
</comment>
<evidence type="ECO:0000256" key="10">
    <source>
        <dbReference type="HAMAP-Rule" id="MF_03101"/>
    </source>
</evidence>
<evidence type="ECO:0000313" key="12">
    <source>
        <dbReference type="EMBL" id="EJW05290.1"/>
    </source>
</evidence>
<keyword evidence="3 10" id="KW-0479">Metal-binding</keyword>
<comment type="similarity">
    <text evidence="10">Belongs to the deoxyhypusine hydroxylase family.</text>
</comment>
<dbReference type="GO" id="GO:0005737">
    <property type="term" value="C:cytoplasm"/>
    <property type="evidence" value="ECO:0007669"/>
    <property type="project" value="UniProtKB-SubCell"/>
</dbReference>
<dbReference type="HOGENOM" id="CLU_053974_0_0_1"/>
<dbReference type="InterPro" id="IPR021133">
    <property type="entry name" value="HEAT_type_2"/>
</dbReference>
<dbReference type="PANTHER" id="PTHR12697:SF5">
    <property type="entry name" value="DEOXYHYPUSINE HYDROXYLASE"/>
    <property type="match status" value="1"/>
</dbReference>
<dbReference type="InterPro" id="IPR027517">
    <property type="entry name" value="Deoxyhypusine_hydroxylase"/>
</dbReference>
<comment type="function">
    <text evidence="9">Catalyzes the hydroxylation of the N(6)-(4-aminobutyl)-L-lysine intermediate produced by deoxyhypusine synthase/DHPS on a critical lysine of the eukaryotic translation initiation factor 5A/eIF-5A. This is the second step of the post-translational modification of that lysine into an unusual amino acid residue named hypusine. Hypusination is unique to mature eIF-5A factor and is essential for its function.</text>
</comment>
<feature type="binding site" evidence="10">
    <location>
        <position position="269"/>
    </location>
    <ligand>
        <name>Fe cation</name>
        <dbReference type="ChEBI" id="CHEBI:24875"/>
        <label>2</label>
    </ligand>
</feature>
<dbReference type="Gene3D" id="1.25.10.10">
    <property type="entry name" value="Leucine-rich Repeat Variant"/>
    <property type="match status" value="2"/>
</dbReference>
<dbReference type="SUPFAM" id="SSF48371">
    <property type="entry name" value="ARM repeat"/>
    <property type="match status" value="1"/>
</dbReference>
<dbReference type="Proteomes" id="UP000003163">
    <property type="component" value="Unassembled WGS sequence"/>
</dbReference>
<dbReference type="HAMAP" id="MF_03101">
    <property type="entry name" value="Deoxyhypusine_hydroxylase"/>
    <property type="match status" value="1"/>
</dbReference>